<evidence type="ECO:0000313" key="3">
    <source>
        <dbReference type="Proteomes" id="UP000323144"/>
    </source>
</evidence>
<name>A0A5B9Y5Q1_9MOLU</name>
<evidence type="ECO:0000256" key="1">
    <source>
        <dbReference type="SAM" id="Phobius"/>
    </source>
</evidence>
<dbReference type="Proteomes" id="UP000323144">
    <property type="component" value="Chromosome"/>
</dbReference>
<organism evidence="2 3">
    <name type="scientific">Spiroplasma chinense</name>
    <dbReference type="NCBI Taxonomy" id="216932"/>
    <lineage>
        <taxon>Bacteria</taxon>
        <taxon>Bacillati</taxon>
        <taxon>Mycoplasmatota</taxon>
        <taxon>Mollicutes</taxon>
        <taxon>Entomoplasmatales</taxon>
        <taxon>Spiroplasmataceae</taxon>
        <taxon>Spiroplasma</taxon>
    </lineage>
</organism>
<keyword evidence="1" id="KW-1133">Transmembrane helix</keyword>
<feature type="transmembrane region" description="Helical" evidence="1">
    <location>
        <begin position="12"/>
        <end position="33"/>
    </location>
</feature>
<keyword evidence="3" id="KW-1185">Reference proteome</keyword>
<dbReference type="AlphaFoldDB" id="A0A5B9Y5Q1"/>
<keyword evidence="1" id="KW-0472">Membrane</keyword>
<sequence>MILATTTEILNTLFTGVSTVTVVLASLILPLLLKKNSDKNNKLIAAQEALTNAFDKYFSEDFVKNDFAWYCAEILAIQKRFSLTTVHCINCKKKCTTTKYMDYFKKTIRAIPEVNNFSFKSRKWTFKIEMSVLSCYKCKSNKTIKDIKNVIK</sequence>
<dbReference type="RefSeq" id="WP_166508502.1">
    <property type="nucleotide sequence ID" value="NZ_CP043026.1"/>
</dbReference>
<dbReference type="KEGG" id="schi:SCHIN_v1c09400"/>
<reference evidence="2 3" key="1">
    <citation type="submission" date="2019-08" db="EMBL/GenBank/DDBJ databases">
        <title>Complete genome sequence of Spiroplasma chinense CCH (DSM 19755).</title>
        <authorList>
            <person name="Shen H.-Y."/>
            <person name="Lin Y.-C."/>
            <person name="Chou L."/>
            <person name="Kuo C.-H."/>
        </authorList>
    </citation>
    <scope>NUCLEOTIDE SEQUENCE [LARGE SCALE GENOMIC DNA]</scope>
    <source>
        <strain evidence="2 3">CCH</strain>
    </source>
</reference>
<proteinExistence type="predicted"/>
<gene>
    <name evidence="2" type="ORF">SCHIN_v1c09400</name>
</gene>
<evidence type="ECO:0000313" key="2">
    <source>
        <dbReference type="EMBL" id="QEH62133.1"/>
    </source>
</evidence>
<dbReference type="EMBL" id="CP043026">
    <property type="protein sequence ID" value="QEH62133.1"/>
    <property type="molecule type" value="Genomic_DNA"/>
</dbReference>
<accession>A0A5B9Y5Q1</accession>
<protein>
    <submittedName>
        <fullName evidence="2">Uncharacterized protein</fullName>
    </submittedName>
</protein>
<keyword evidence="1" id="KW-0812">Transmembrane</keyword>